<evidence type="ECO:0000313" key="2">
    <source>
        <dbReference type="EMBL" id="GAG06499.1"/>
    </source>
</evidence>
<dbReference type="Gene3D" id="3.60.21.10">
    <property type="match status" value="1"/>
</dbReference>
<dbReference type="PANTHER" id="PTHR11575">
    <property type="entry name" value="5'-NUCLEOTIDASE-RELATED"/>
    <property type="match status" value="1"/>
</dbReference>
<feature type="domain" description="Calcineurin-like phosphoesterase" evidence="1">
    <location>
        <begin position="36"/>
        <end position="141"/>
    </location>
</feature>
<proteinExistence type="predicted"/>
<sequence length="164" mass="18622">MKRRSFIQKSTVATTFLTLGGFALESFSKKSTSHITILHTNDVHSHIDPFPANHYKNANRAGIARRSTVVNSIRNENPNTLLLDAGDIFQGTPYFNFYKGELDFKLMSLLKYDAVTIGNHDFDNGIDGLFKQLPHAKFDFLSANYGFKNTVLDTHTKPYKIYKK</sequence>
<dbReference type="InterPro" id="IPR004843">
    <property type="entry name" value="Calcineurin-like_PHP"/>
</dbReference>
<dbReference type="InterPro" id="IPR006146">
    <property type="entry name" value="5'-Nucleotdase_CS"/>
</dbReference>
<dbReference type="GO" id="GO:0046872">
    <property type="term" value="F:metal ion binding"/>
    <property type="evidence" value="ECO:0007669"/>
    <property type="project" value="InterPro"/>
</dbReference>
<dbReference type="PANTHER" id="PTHR11575:SF24">
    <property type="entry name" value="5'-NUCLEOTIDASE"/>
    <property type="match status" value="1"/>
</dbReference>
<dbReference type="GO" id="GO:0008253">
    <property type="term" value="F:5'-nucleotidase activity"/>
    <property type="evidence" value="ECO:0007669"/>
    <property type="project" value="TreeGrafter"/>
</dbReference>
<dbReference type="GO" id="GO:0030288">
    <property type="term" value="C:outer membrane-bounded periplasmic space"/>
    <property type="evidence" value="ECO:0007669"/>
    <property type="project" value="TreeGrafter"/>
</dbReference>
<dbReference type="Pfam" id="PF00149">
    <property type="entry name" value="Metallophos"/>
    <property type="match status" value="1"/>
</dbReference>
<name>X0UL27_9ZZZZ</name>
<dbReference type="AlphaFoldDB" id="X0UL27"/>
<reference evidence="2" key="1">
    <citation type="journal article" date="2014" name="Front. Microbiol.">
        <title>High frequency of phylogenetically diverse reductive dehalogenase-homologous genes in deep subseafloor sedimentary metagenomes.</title>
        <authorList>
            <person name="Kawai M."/>
            <person name="Futagami T."/>
            <person name="Toyoda A."/>
            <person name="Takaki Y."/>
            <person name="Nishi S."/>
            <person name="Hori S."/>
            <person name="Arai W."/>
            <person name="Tsubouchi T."/>
            <person name="Morono Y."/>
            <person name="Uchiyama I."/>
            <person name="Ito T."/>
            <person name="Fujiyama A."/>
            <person name="Inagaki F."/>
            <person name="Takami H."/>
        </authorList>
    </citation>
    <scope>NUCLEOTIDE SEQUENCE</scope>
    <source>
        <strain evidence="2">Expedition CK06-06</strain>
    </source>
</reference>
<dbReference type="GO" id="GO:0008768">
    <property type="term" value="F:UDP-sugar diphosphatase activity"/>
    <property type="evidence" value="ECO:0007669"/>
    <property type="project" value="TreeGrafter"/>
</dbReference>
<accession>X0UL27</accession>
<organism evidence="2">
    <name type="scientific">marine sediment metagenome</name>
    <dbReference type="NCBI Taxonomy" id="412755"/>
    <lineage>
        <taxon>unclassified sequences</taxon>
        <taxon>metagenomes</taxon>
        <taxon>ecological metagenomes</taxon>
    </lineage>
</organism>
<comment type="caution">
    <text evidence="2">The sequence shown here is derived from an EMBL/GenBank/DDBJ whole genome shotgun (WGS) entry which is preliminary data.</text>
</comment>
<dbReference type="PROSITE" id="PS00785">
    <property type="entry name" value="5_NUCLEOTIDASE_1"/>
    <property type="match status" value="1"/>
</dbReference>
<dbReference type="GO" id="GO:0009166">
    <property type="term" value="P:nucleotide catabolic process"/>
    <property type="evidence" value="ECO:0007669"/>
    <property type="project" value="InterPro"/>
</dbReference>
<dbReference type="GO" id="GO:0000166">
    <property type="term" value="F:nucleotide binding"/>
    <property type="evidence" value="ECO:0007669"/>
    <property type="project" value="InterPro"/>
</dbReference>
<evidence type="ECO:0000259" key="1">
    <source>
        <dbReference type="Pfam" id="PF00149"/>
    </source>
</evidence>
<dbReference type="SUPFAM" id="SSF56300">
    <property type="entry name" value="Metallo-dependent phosphatases"/>
    <property type="match status" value="1"/>
</dbReference>
<dbReference type="InterPro" id="IPR006179">
    <property type="entry name" value="5_nucleotidase/apyrase"/>
</dbReference>
<protein>
    <recommendedName>
        <fullName evidence="1">Calcineurin-like phosphoesterase domain-containing protein</fullName>
    </recommendedName>
</protein>
<dbReference type="EMBL" id="BARS01029613">
    <property type="protein sequence ID" value="GAG06499.1"/>
    <property type="molecule type" value="Genomic_DNA"/>
</dbReference>
<dbReference type="InterPro" id="IPR029052">
    <property type="entry name" value="Metallo-depent_PP-like"/>
</dbReference>
<gene>
    <name evidence="2" type="ORF">S01H1_46260</name>
</gene>
<feature type="non-terminal residue" evidence="2">
    <location>
        <position position="164"/>
    </location>
</feature>